<protein>
    <submittedName>
        <fullName evidence="1">Polyketide cyclase</fullName>
    </submittedName>
</protein>
<organism evidence="1 2">
    <name type="scientific">Rhodococcus opacus</name>
    <name type="common">Nocardia opaca</name>
    <dbReference type="NCBI Taxonomy" id="37919"/>
    <lineage>
        <taxon>Bacteria</taxon>
        <taxon>Bacillati</taxon>
        <taxon>Actinomycetota</taxon>
        <taxon>Actinomycetes</taxon>
        <taxon>Mycobacteriales</taxon>
        <taxon>Nocardiaceae</taxon>
        <taxon>Rhodococcus</taxon>
    </lineage>
</organism>
<evidence type="ECO:0000313" key="1">
    <source>
        <dbReference type="EMBL" id="AII06853.1"/>
    </source>
</evidence>
<dbReference type="Proteomes" id="UP000028488">
    <property type="component" value="Chromosome"/>
</dbReference>
<proteinExistence type="predicted"/>
<accession>A0A076ENS8</accession>
<reference evidence="1 2" key="1">
    <citation type="submission" date="2014-07" db="EMBL/GenBank/DDBJ databases">
        <title>Genome Sequence of Rhodococcus opacus Strain R7, a Biodegrader of Mono- and Polycyclic Aromatic Hydrocarbons.</title>
        <authorList>
            <person name="Di Gennaro P."/>
            <person name="Zampolli J."/>
            <person name="Presti I."/>
            <person name="Cappelletti M."/>
            <person name="D'Ursi P."/>
            <person name="Orro A."/>
            <person name="Mezzelani A."/>
            <person name="Milanesi L."/>
        </authorList>
    </citation>
    <scope>NUCLEOTIDE SEQUENCE [LARGE SCALE GENOMIC DNA]</scope>
    <source>
        <strain evidence="1 2">R7</strain>
    </source>
</reference>
<dbReference type="eggNOG" id="COG3427">
    <property type="taxonomic scope" value="Bacteria"/>
</dbReference>
<dbReference type="SUPFAM" id="SSF55961">
    <property type="entry name" value="Bet v1-like"/>
    <property type="match status" value="1"/>
</dbReference>
<sequence>MAEVSRTFTVAAPLEKVVAYLRDFANTTAWDPGTDTCEQTTPGPVAVGTQWHNVSSFFGRKTELTYRMTRDDPDHVVFEGRNDTAATSDDLAFEKVDDTSTSITYRAHLEFTGLARFADPVARLAFEVLAAKTVKQMTGVLEAR</sequence>
<dbReference type="InterPro" id="IPR019587">
    <property type="entry name" value="Polyketide_cyclase/dehydratase"/>
</dbReference>
<dbReference type="Gene3D" id="3.30.530.20">
    <property type="match status" value="1"/>
</dbReference>
<name>A0A076ENS8_RHOOP</name>
<dbReference type="Pfam" id="PF10604">
    <property type="entry name" value="Polyketide_cyc2"/>
    <property type="match status" value="1"/>
</dbReference>
<dbReference type="CDD" id="cd08865">
    <property type="entry name" value="SRPBCC_10"/>
    <property type="match status" value="1"/>
</dbReference>
<dbReference type="InterPro" id="IPR023393">
    <property type="entry name" value="START-like_dom_sf"/>
</dbReference>
<evidence type="ECO:0000313" key="2">
    <source>
        <dbReference type="Proteomes" id="UP000028488"/>
    </source>
</evidence>
<dbReference type="RefSeq" id="WP_037229195.1">
    <property type="nucleotide sequence ID" value="NZ_CP008947.1"/>
</dbReference>
<gene>
    <name evidence="1" type="ORF">EP51_20285</name>
</gene>
<dbReference type="AlphaFoldDB" id="A0A076ENS8"/>
<dbReference type="EMBL" id="CP008947">
    <property type="protein sequence ID" value="AII06853.1"/>
    <property type="molecule type" value="Genomic_DNA"/>
</dbReference>